<reference evidence="2 3" key="1">
    <citation type="submission" date="2020-06" db="EMBL/GenBank/DDBJ databases">
        <title>REHAB project genomes.</title>
        <authorList>
            <person name="Shaw L.P."/>
        </authorList>
    </citation>
    <scope>NUCLEOTIDE SEQUENCE [LARGE SCALE GENOMIC DNA]</scope>
    <source>
        <strain evidence="2 3">RHB01-C20</strain>
        <plasmid evidence="3">prhb01-c20_2</plasmid>
    </source>
</reference>
<accession>A0A7D7KHJ7</accession>
<organism evidence="2 3">
    <name type="scientific">Escherichia coli</name>
    <dbReference type="NCBI Taxonomy" id="562"/>
    <lineage>
        <taxon>Bacteria</taxon>
        <taxon>Pseudomonadati</taxon>
        <taxon>Pseudomonadota</taxon>
        <taxon>Gammaproteobacteria</taxon>
        <taxon>Enterobacterales</taxon>
        <taxon>Enterobacteriaceae</taxon>
        <taxon>Escherichia</taxon>
    </lineage>
</organism>
<name>A0A7D7KHJ7_ECOLX</name>
<keyword evidence="2" id="KW-0614">Plasmid</keyword>
<gene>
    <name evidence="2" type="ORF">HVV39_27145</name>
</gene>
<feature type="compositionally biased region" description="Polar residues" evidence="1">
    <location>
        <begin position="1"/>
        <end position="12"/>
    </location>
</feature>
<feature type="region of interest" description="Disordered" evidence="1">
    <location>
        <begin position="1"/>
        <end position="26"/>
    </location>
</feature>
<sequence length="48" mass="5512">MCTDNTFKSSSEIPCKPSARLQESMRQTEELMAQERPCFENADELLSE</sequence>
<dbReference type="Proteomes" id="UP000514533">
    <property type="component" value="Plasmid pRHB01-C20_2"/>
</dbReference>
<dbReference type="AlphaFoldDB" id="A0A7D7KHJ7"/>
<evidence type="ECO:0000313" key="3">
    <source>
        <dbReference type="Proteomes" id="UP000514533"/>
    </source>
</evidence>
<proteinExistence type="predicted"/>
<evidence type="ECO:0000313" key="2">
    <source>
        <dbReference type="EMBL" id="QMS41635.1"/>
    </source>
</evidence>
<dbReference type="EMBL" id="CP055982">
    <property type="protein sequence ID" value="QMS41635.1"/>
    <property type="molecule type" value="Genomic_DNA"/>
</dbReference>
<evidence type="ECO:0000256" key="1">
    <source>
        <dbReference type="SAM" id="MobiDB-lite"/>
    </source>
</evidence>
<geneLocation type="plasmid" evidence="3">
    <name>prhb01-c20_2</name>
</geneLocation>
<protein>
    <submittedName>
        <fullName evidence="2">Uncharacterized protein</fullName>
    </submittedName>
</protein>
<dbReference type="RefSeq" id="WP_181475174.1">
    <property type="nucleotide sequence ID" value="NZ_BFGA01000033.1"/>
</dbReference>